<feature type="transmembrane region" description="Helical" evidence="1">
    <location>
        <begin position="37"/>
        <end position="57"/>
    </location>
</feature>
<dbReference type="PANTHER" id="PTHR42709">
    <property type="entry name" value="ALKALINE PHOSPHATASE LIKE PROTEIN"/>
    <property type="match status" value="1"/>
</dbReference>
<accession>A0A7T4QYI8</accession>
<sequence>MTPYLILFASAFGAATLLPFYSELLLLAQLNEGLSPLWLWIAASSGNTLGSGVNWWMGKRISDFVGRRWFPVKEQDLIRAQNWFNRYGKWSLLMAWLPIGGDALTVVGGIMHIPAPVFFTLVAIGKSLRYALVILGYQLA</sequence>
<dbReference type="InterPro" id="IPR051311">
    <property type="entry name" value="DedA_domain"/>
</dbReference>
<name>A0A7T4QYI8_9GAMM</name>
<evidence type="ECO:0000313" key="4">
    <source>
        <dbReference type="Proteomes" id="UP000596063"/>
    </source>
</evidence>
<reference evidence="3 4" key="1">
    <citation type="submission" date="2020-12" db="EMBL/GenBank/DDBJ databases">
        <authorList>
            <person name="Shan Y."/>
        </authorList>
    </citation>
    <scope>NUCLEOTIDE SEQUENCE [LARGE SCALE GENOMIC DNA]</scope>
    <source>
        <strain evidence="4">csc3.9</strain>
    </source>
</reference>
<dbReference type="RefSeq" id="WP_198568660.1">
    <property type="nucleotide sequence ID" value="NZ_CP066167.1"/>
</dbReference>
<dbReference type="KEGG" id="snan:I6N98_12375"/>
<organism evidence="3 4">
    <name type="scientific">Spongiibacter nanhainus</name>
    <dbReference type="NCBI Taxonomy" id="2794344"/>
    <lineage>
        <taxon>Bacteria</taxon>
        <taxon>Pseudomonadati</taxon>
        <taxon>Pseudomonadota</taxon>
        <taxon>Gammaproteobacteria</taxon>
        <taxon>Cellvibrionales</taxon>
        <taxon>Spongiibacteraceae</taxon>
        <taxon>Spongiibacter</taxon>
    </lineage>
</organism>
<dbReference type="PANTHER" id="PTHR42709:SF4">
    <property type="entry name" value="INNER MEMBRANE PROTEIN YQAA"/>
    <property type="match status" value="1"/>
</dbReference>
<dbReference type="GO" id="GO:0005886">
    <property type="term" value="C:plasma membrane"/>
    <property type="evidence" value="ECO:0007669"/>
    <property type="project" value="UniProtKB-ARBA"/>
</dbReference>
<keyword evidence="1" id="KW-0812">Transmembrane</keyword>
<feature type="domain" description="VTT" evidence="2">
    <location>
        <begin position="35"/>
        <end position="134"/>
    </location>
</feature>
<gene>
    <name evidence="3" type="ORF">I6N98_12375</name>
</gene>
<keyword evidence="1" id="KW-1133">Transmembrane helix</keyword>
<keyword evidence="1" id="KW-0472">Membrane</keyword>
<protein>
    <submittedName>
        <fullName evidence="3">DedA family protein</fullName>
    </submittedName>
</protein>
<dbReference type="Pfam" id="PF09335">
    <property type="entry name" value="VTT_dom"/>
    <property type="match status" value="1"/>
</dbReference>
<dbReference type="EMBL" id="CP066167">
    <property type="protein sequence ID" value="QQD17158.1"/>
    <property type="molecule type" value="Genomic_DNA"/>
</dbReference>
<evidence type="ECO:0000313" key="3">
    <source>
        <dbReference type="EMBL" id="QQD17158.1"/>
    </source>
</evidence>
<keyword evidence="4" id="KW-1185">Reference proteome</keyword>
<evidence type="ECO:0000259" key="2">
    <source>
        <dbReference type="Pfam" id="PF09335"/>
    </source>
</evidence>
<proteinExistence type="predicted"/>
<feature type="transmembrane region" description="Helical" evidence="1">
    <location>
        <begin position="117"/>
        <end position="137"/>
    </location>
</feature>
<dbReference type="AlphaFoldDB" id="A0A7T4QYI8"/>
<dbReference type="InterPro" id="IPR032816">
    <property type="entry name" value="VTT_dom"/>
</dbReference>
<evidence type="ECO:0000256" key="1">
    <source>
        <dbReference type="SAM" id="Phobius"/>
    </source>
</evidence>
<feature type="transmembrane region" description="Helical" evidence="1">
    <location>
        <begin position="90"/>
        <end position="111"/>
    </location>
</feature>
<dbReference type="Proteomes" id="UP000596063">
    <property type="component" value="Chromosome"/>
</dbReference>